<dbReference type="SUPFAM" id="SSF53597">
    <property type="entry name" value="Dihydrofolate reductase-like"/>
    <property type="match status" value="1"/>
</dbReference>
<dbReference type="PANTHER" id="PTHR38011:SF7">
    <property type="entry name" value="2,5-DIAMINO-6-RIBOSYLAMINO-4(3H)-PYRIMIDINONE 5'-PHOSPHATE REDUCTASE"/>
    <property type="match status" value="1"/>
</dbReference>
<dbReference type="EMBL" id="FNKH01000002">
    <property type="protein sequence ID" value="SDQ99739.1"/>
    <property type="molecule type" value="Genomic_DNA"/>
</dbReference>
<reference evidence="5 6" key="1">
    <citation type="submission" date="2016-10" db="EMBL/GenBank/DDBJ databases">
        <authorList>
            <person name="de Groot N.N."/>
        </authorList>
    </citation>
    <scope>NUCLEOTIDE SEQUENCE [LARGE SCALE GENOMIC DNA]</scope>
    <source>
        <strain evidence="5 6">DSM 20117</strain>
    </source>
</reference>
<protein>
    <submittedName>
        <fullName evidence="5">Pyrimidine reductase, riboflavin biosynthesis</fullName>
    </submittedName>
</protein>
<dbReference type="OrthoDB" id="5243299at2"/>
<evidence type="ECO:0000313" key="5">
    <source>
        <dbReference type="EMBL" id="SDQ99739.1"/>
    </source>
</evidence>
<dbReference type="RefSeq" id="WP_074701548.1">
    <property type="nucleotide sequence ID" value="NZ_CP018863.1"/>
</dbReference>
<dbReference type="Pfam" id="PF01872">
    <property type="entry name" value="RibD_C"/>
    <property type="match status" value="1"/>
</dbReference>
<evidence type="ECO:0000256" key="2">
    <source>
        <dbReference type="ARBA" id="ARBA00022857"/>
    </source>
</evidence>
<keyword evidence="6" id="KW-1185">Reference proteome</keyword>
<organism evidence="5 6">
    <name type="scientific">Crystallibacter crystallopoietes</name>
    <dbReference type="NCBI Taxonomy" id="37928"/>
    <lineage>
        <taxon>Bacteria</taxon>
        <taxon>Bacillati</taxon>
        <taxon>Actinomycetota</taxon>
        <taxon>Actinomycetes</taxon>
        <taxon>Micrococcales</taxon>
        <taxon>Micrococcaceae</taxon>
        <taxon>Crystallibacter</taxon>
    </lineage>
</organism>
<feature type="domain" description="Bacterial bifunctional deaminase-reductase C-terminal" evidence="4">
    <location>
        <begin position="44"/>
        <end position="251"/>
    </location>
</feature>
<dbReference type="Gene3D" id="3.40.430.10">
    <property type="entry name" value="Dihydrofolate Reductase, subunit A"/>
    <property type="match status" value="1"/>
</dbReference>
<proteinExistence type="predicted"/>
<dbReference type="GO" id="GO:0009231">
    <property type="term" value="P:riboflavin biosynthetic process"/>
    <property type="evidence" value="ECO:0007669"/>
    <property type="project" value="InterPro"/>
</dbReference>
<dbReference type="PANTHER" id="PTHR38011">
    <property type="entry name" value="DIHYDROFOLATE REDUCTASE FAMILY PROTEIN (AFU_ORTHOLOGUE AFUA_8G06820)"/>
    <property type="match status" value="1"/>
</dbReference>
<dbReference type="Proteomes" id="UP000181917">
    <property type="component" value="Unassembled WGS sequence"/>
</dbReference>
<evidence type="ECO:0000259" key="4">
    <source>
        <dbReference type="Pfam" id="PF01872"/>
    </source>
</evidence>
<name>A0A1H1FG79_9MICC</name>
<dbReference type="InterPro" id="IPR024072">
    <property type="entry name" value="DHFR-like_dom_sf"/>
</dbReference>
<dbReference type="NCBIfam" id="NF010663">
    <property type="entry name" value="PRK14059.1-1"/>
    <property type="match status" value="1"/>
</dbReference>
<evidence type="ECO:0000256" key="3">
    <source>
        <dbReference type="ARBA" id="ARBA00023002"/>
    </source>
</evidence>
<keyword evidence="2" id="KW-0521">NADP</keyword>
<accession>A0A1H1FG79</accession>
<evidence type="ECO:0000313" key="6">
    <source>
        <dbReference type="Proteomes" id="UP000181917"/>
    </source>
</evidence>
<dbReference type="AlphaFoldDB" id="A0A1H1FG79"/>
<dbReference type="GO" id="GO:0008703">
    <property type="term" value="F:5-amino-6-(5-phosphoribosylamino)uracil reductase activity"/>
    <property type="evidence" value="ECO:0007669"/>
    <property type="project" value="InterPro"/>
</dbReference>
<evidence type="ECO:0000256" key="1">
    <source>
        <dbReference type="ARBA" id="ARBA00005104"/>
    </source>
</evidence>
<sequence length="266" mass="28463">MTGGSVTRTAVPLAAINRIFPEAAADATDEQLLQWYGELPHNGPWVRFNFVSSLDGAATHEGRSGPLGNEVDQHVFSLLRRLADVILIGAGTIRAEGYGGELLSAESRQWRIEHGMPARPAFAVVSGSLNLDPDSELFVQAPVRPLLLTTTRADAGRRRALEEVADVVDAGDQWVEPARIVEILTSRGLSQIHSEGGPTLLGSFEAAGLVDELCLTMSPILAGGTGQRVADHVAEHAPQAMRLAHILESDSMLLLRYLSVAPASRP</sequence>
<dbReference type="KEGG" id="acry:AC20117_00365"/>
<keyword evidence="3" id="KW-0560">Oxidoreductase</keyword>
<comment type="pathway">
    <text evidence="1">Cofactor biosynthesis; riboflavin biosynthesis.</text>
</comment>
<dbReference type="InterPro" id="IPR050765">
    <property type="entry name" value="Riboflavin_Biosynth_HTPR"/>
</dbReference>
<dbReference type="STRING" id="37928.SAMN04489742_3425"/>
<gene>
    <name evidence="5" type="ORF">SAMN04489742_3425</name>
</gene>
<dbReference type="InterPro" id="IPR002734">
    <property type="entry name" value="RibDG_C"/>
</dbReference>